<evidence type="ECO:0000313" key="4">
    <source>
        <dbReference type="Proteomes" id="UP000077115"/>
    </source>
</evidence>
<reference evidence="3 4" key="1">
    <citation type="submission" date="2006-10" db="EMBL/GenBank/DDBJ databases">
        <title>The Genome Sequence of Batrachochytrium dendrobatidis JEL423.</title>
        <authorList>
            <consortium name="The Broad Institute Genome Sequencing Platform"/>
            <person name="Birren B."/>
            <person name="Lander E."/>
            <person name="Galagan J."/>
            <person name="Cuomo C."/>
            <person name="Devon K."/>
            <person name="Jaffe D."/>
            <person name="Butler J."/>
            <person name="Alvarez P."/>
            <person name="Gnerre S."/>
            <person name="Grabherr M."/>
            <person name="Kleber M."/>
            <person name="Mauceli E."/>
            <person name="Brockman W."/>
            <person name="Young S."/>
            <person name="LaButti K."/>
            <person name="Sykes S."/>
            <person name="DeCaprio D."/>
            <person name="Crawford M."/>
            <person name="Koehrsen M."/>
            <person name="Engels R."/>
            <person name="Montgomery P."/>
            <person name="Pearson M."/>
            <person name="Howarth C."/>
            <person name="Larson L."/>
            <person name="White J."/>
            <person name="O'Leary S."/>
            <person name="Kodira C."/>
            <person name="Zeng Q."/>
            <person name="Yandava C."/>
            <person name="Alvarado L."/>
            <person name="Longcore J."/>
            <person name="James T."/>
        </authorList>
    </citation>
    <scope>NUCLEOTIDE SEQUENCE [LARGE SCALE GENOMIC DNA]</scope>
    <source>
        <strain evidence="3 4">JEL423</strain>
    </source>
</reference>
<feature type="coiled-coil region" evidence="1">
    <location>
        <begin position="102"/>
        <end position="129"/>
    </location>
</feature>
<proteinExistence type="predicted"/>
<sequence>MSAEVSTPTASTSGGSAGGPEYPEFPTPEDLEKYCSPFGISEVSLIDKIARNQVKINGIFEKSSSKSHERDLQKGLVDEMKIRLDTHSQASNDESGINEAELQEQDRILNELEKEVKKLSDEVMVLIEQNIDYKKTLRKYLGLVPSGEGEVPELEDYPGYTECYKYFLSVFSQ</sequence>
<reference evidence="3 4" key="2">
    <citation type="submission" date="2016-05" db="EMBL/GenBank/DDBJ databases">
        <title>Lineage-specific infection strategies underlie the spectrum of fungal disease in amphibians.</title>
        <authorList>
            <person name="Cuomo C.A."/>
            <person name="Farrer R.A."/>
            <person name="James T."/>
            <person name="Longcore J."/>
            <person name="Birren B."/>
        </authorList>
    </citation>
    <scope>NUCLEOTIDE SEQUENCE [LARGE SCALE GENOMIC DNA]</scope>
    <source>
        <strain evidence="3 4">JEL423</strain>
    </source>
</reference>
<keyword evidence="1" id="KW-0175">Coiled coil</keyword>
<feature type="region of interest" description="Disordered" evidence="2">
    <location>
        <begin position="1"/>
        <end position="30"/>
    </location>
</feature>
<name>A0A177WIS9_BATDL</name>
<evidence type="ECO:0000256" key="2">
    <source>
        <dbReference type="SAM" id="MobiDB-lite"/>
    </source>
</evidence>
<dbReference type="EMBL" id="DS022303">
    <property type="protein sequence ID" value="OAJ40027.1"/>
    <property type="molecule type" value="Genomic_DNA"/>
</dbReference>
<evidence type="ECO:0000256" key="1">
    <source>
        <dbReference type="SAM" id="Coils"/>
    </source>
</evidence>
<accession>A0A177WIS9</accession>
<dbReference type="AlphaFoldDB" id="A0A177WIS9"/>
<gene>
    <name evidence="3" type="ORF">BDEG_23807</name>
</gene>
<protein>
    <submittedName>
        <fullName evidence="3">Uncharacterized protein</fullName>
    </submittedName>
</protein>
<organism evidence="3 4">
    <name type="scientific">Batrachochytrium dendrobatidis (strain JEL423)</name>
    <dbReference type="NCBI Taxonomy" id="403673"/>
    <lineage>
        <taxon>Eukaryota</taxon>
        <taxon>Fungi</taxon>
        <taxon>Fungi incertae sedis</taxon>
        <taxon>Chytridiomycota</taxon>
        <taxon>Chytridiomycota incertae sedis</taxon>
        <taxon>Chytridiomycetes</taxon>
        <taxon>Rhizophydiales</taxon>
        <taxon>Rhizophydiales incertae sedis</taxon>
        <taxon>Batrachochytrium</taxon>
    </lineage>
</organism>
<dbReference type="VEuPathDB" id="FungiDB:BDEG_23807"/>
<feature type="compositionally biased region" description="Low complexity" evidence="2">
    <location>
        <begin position="1"/>
        <end position="14"/>
    </location>
</feature>
<evidence type="ECO:0000313" key="3">
    <source>
        <dbReference type="EMBL" id="OAJ40027.1"/>
    </source>
</evidence>
<dbReference type="Proteomes" id="UP000077115">
    <property type="component" value="Unassembled WGS sequence"/>
</dbReference>